<proteinExistence type="predicted"/>
<comment type="caution">
    <text evidence="2">The sequence shown here is derived from an EMBL/GenBank/DDBJ whole genome shotgun (WGS) entry which is preliminary data.</text>
</comment>
<evidence type="ECO:0000256" key="1">
    <source>
        <dbReference type="SAM" id="MobiDB-lite"/>
    </source>
</evidence>
<accession>A0A9P7ZD95</accession>
<feature type="compositionally biased region" description="Low complexity" evidence="1">
    <location>
        <begin position="162"/>
        <end position="171"/>
    </location>
</feature>
<feature type="region of interest" description="Disordered" evidence="1">
    <location>
        <begin position="141"/>
        <end position="171"/>
    </location>
</feature>
<dbReference type="GeneID" id="70290610"/>
<gene>
    <name evidence="2" type="ORF">F5Z01DRAFT_433774</name>
</gene>
<dbReference type="EMBL" id="MU251286">
    <property type="protein sequence ID" value="KAG9249979.1"/>
    <property type="molecule type" value="Genomic_DNA"/>
</dbReference>
<dbReference type="Proteomes" id="UP000887229">
    <property type="component" value="Unassembled WGS sequence"/>
</dbReference>
<dbReference type="AlphaFoldDB" id="A0A9P7ZD95"/>
<organism evidence="2 3">
    <name type="scientific">Emericellopsis atlantica</name>
    <dbReference type="NCBI Taxonomy" id="2614577"/>
    <lineage>
        <taxon>Eukaryota</taxon>
        <taxon>Fungi</taxon>
        <taxon>Dikarya</taxon>
        <taxon>Ascomycota</taxon>
        <taxon>Pezizomycotina</taxon>
        <taxon>Sordariomycetes</taxon>
        <taxon>Hypocreomycetidae</taxon>
        <taxon>Hypocreales</taxon>
        <taxon>Bionectriaceae</taxon>
        <taxon>Emericellopsis</taxon>
    </lineage>
</organism>
<evidence type="ECO:0000313" key="2">
    <source>
        <dbReference type="EMBL" id="KAG9249979.1"/>
    </source>
</evidence>
<feature type="compositionally biased region" description="Pro residues" evidence="1">
    <location>
        <begin position="150"/>
        <end position="161"/>
    </location>
</feature>
<protein>
    <submittedName>
        <fullName evidence="2">Uncharacterized protein</fullName>
    </submittedName>
</protein>
<keyword evidence="3" id="KW-1185">Reference proteome</keyword>
<reference evidence="2" key="1">
    <citation type="journal article" date="2021" name="IMA Fungus">
        <title>Genomic characterization of three marine fungi, including Emericellopsis atlantica sp. nov. with signatures of a generalist lifestyle and marine biomass degradation.</title>
        <authorList>
            <person name="Hagestad O.C."/>
            <person name="Hou L."/>
            <person name="Andersen J.H."/>
            <person name="Hansen E.H."/>
            <person name="Altermark B."/>
            <person name="Li C."/>
            <person name="Kuhnert E."/>
            <person name="Cox R.J."/>
            <person name="Crous P.W."/>
            <person name="Spatafora J.W."/>
            <person name="Lail K."/>
            <person name="Amirebrahimi M."/>
            <person name="Lipzen A."/>
            <person name="Pangilinan J."/>
            <person name="Andreopoulos W."/>
            <person name="Hayes R.D."/>
            <person name="Ng V."/>
            <person name="Grigoriev I.V."/>
            <person name="Jackson S.A."/>
            <person name="Sutton T.D.S."/>
            <person name="Dobson A.D.W."/>
            <person name="Rama T."/>
        </authorList>
    </citation>
    <scope>NUCLEOTIDE SEQUENCE</scope>
    <source>
        <strain evidence="2">TS7</strain>
    </source>
</reference>
<sequence length="171" mass="18459">MTRPARSSTSHRHMVALCLHPLVFVKNTQQSSERLSRLRQSSACRSSCLFTGRRTTTYQRDTSVASTIDPDAQSDSNLGKLSFHTLTRSRTEAPASKAKYLMNSSTSGSVGSLGTRTYVCRFPLANGPMLARAVGSTSRPVAHEKVPATRPHPPVVPPGTVPRPIVSTVGK</sequence>
<name>A0A9P7ZD95_9HYPO</name>
<evidence type="ECO:0000313" key="3">
    <source>
        <dbReference type="Proteomes" id="UP000887229"/>
    </source>
</evidence>
<dbReference type="RefSeq" id="XP_046113903.1">
    <property type="nucleotide sequence ID" value="XM_046259707.1"/>
</dbReference>